<name>A0A1J4RW41_9BACT</name>
<accession>A0A1J4RW41</accession>
<organism evidence="1 2">
    <name type="scientific">Candidatus Collierbacteria bacterium CG1_02_44_10</name>
    <dbReference type="NCBI Taxonomy" id="1805087"/>
    <lineage>
        <taxon>Bacteria</taxon>
        <taxon>Candidatus Collieribacteriota</taxon>
    </lineage>
</organism>
<dbReference type="SUPFAM" id="SSF52980">
    <property type="entry name" value="Restriction endonuclease-like"/>
    <property type="match status" value="1"/>
</dbReference>
<dbReference type="Proteomes" id="UP000182345">
    <property type="component" value="Unassembled WGS sequence"/>
</dbReference>
<dbReference type="GO" id="GO:0003676">
    <property type="term" value="F:nucleic acid binding"/>
    <property type="evidence" value="ECO:0007669"/>
    <property type="project" value="InterPro"/>
</dbReference>
<dbReference type="AlphaFoldDB" id="A0A1J4RW41"/>
<proteinExistence type="predicted"/>
<dbReference type="Gene3D" id="3.40.1350.10">
    <property type="match status" value="1"/>
</dbReference>
<protein>
    <recommendedName>
        <fullName evidence="3">ATP-cone domain-containing protein</fullName>
    </recommendedName>
</protein>
<comment type="caution">
    <text evidence="1">The sequence shown here is derived from an EMBL/GenBank/DDBJ whole genome shotgun (WGS) entry which is preliminary data.</text>
</comment>
<dbReference type="EMBL" id="MNUK01000046">
    <property type="protein sequence ID" value="OIN91467.1"/>
    <property type="molecule type" value="Genomic_DNA"/>
</dbReference>
<reference evidence="1 2" key="1">
    <citation type="journal article" date="2016" name="Environ. Microbiol.">
        <title>Genomic resolution of a cold subsurface aquifer community provides metabolic insights for novel microbes adapted to high CO concentrations.</title>
        <authorList>
            <person name="Probst A.J."/>
            <person name="Castelle C.J."/>
            <person name="Singh A."/>
            <person name="Brown C.T."/>
            <person name="Anantharaman K."/>
            <person name="Sharon I."/>
            <person name="Hug L.A."/>
            <person name="Burstein D."/>
            <person name="Emerson J.B."/>
            <person name="Thomas B.C."/>
            <person name="Banfield J.F."/>
        </authorList>
    </citation>
    <scope>NUCLEOTIDE SEQUENCE [LARGE SCALE GENOMIC DNA]</scope>
    <source>
        <strain evidence="1">CG1_02_44_10</strain>
    </source>
</reference>
<sequence>MSAQIRVMNAAGEYEPYEEEKVRSSLARAEADGVFQDRIVEHLRTKLYDGIPTKVVYKEILHLLKKLKSSLASRYHLKQAIMELGPTGFPFEKYFAGVLESYGYKTVTNDYIRGKCVTHEIDIVAWKEDCHVAAAPRNDIAALGMTSSKIMIECKFHHEPGVRSDIKDGLYTYARFLDIKENGFDEIWLVTNTKATSELVAYGNCAGLKVISWNYPEDFSLRLLVSQKKLHPITVLNSLSSVDKQILLANNIVFCYELLNPKVNCLPKDALIKAQNEARLVIGTN</sequence>
<evidence type="ECO:0000313" key="2">
    <source>
        <dbReference type="Proteomes" id="UP000182345"/>
    </source>
</evidence>
<dbReference type="InterPro" id="IPR011335">
    <property type="entry name" value="Restrct_endonuc-II-like"/>
</dbReference>
<gene>
    <name evidence="1" type="ORF">AUJ42_01890</name>
</gene>
<dbReference type="InterPro" id="IPR011856">
    <property type="entry name" value="tRNA_endonuc-like_dom_sf"/>
</dbReference>
<evidence type="ECO:0000313" key="1">
    <source>
        <dbReference type="EMBL" id="OIN91467.1"/>
    </source>
</evidence>
<evidence type="ECO:0008006" key="3">
    <source>
        <dbReference type="Google" id="ProtNLM"/>
    </source>
</evidence>